<reference evidence="1" key="1">
    <citation type="submission" date="2021-11" db="EMBL/GenBank/DDBJ databases">
        <title>WGS analysis for carbapenemase-producing Enterobacterales outbreak in a University Hospital, Japan.</title>
        <authorList>
            <person name="Tukada M."/>
            <person name="Miyazaki T."/>
            <person name="Aoki K."/>
            <person name="Yoshizawa S."/>
            <person name="Ishii Y."/>
            <person name="Tateda K."/>
        </authorList>
    </citation>
    <scope>NUCLEOTIDE SEQUENCE</scope>
    <source>
        <strain evidence="1">TUM16652</strain>
    </source>
</reference>
<dbReference type="AlphaFoldDB" id="A0ABD0BWH7"/>
<protein>
    <submittedName>
        <fullName evidence="1">Uncharacterized protein</fullName>
    </submittedName>
</protein>
<proteinExistence type="predicted"/>
<name>A0ABD0BWH7_ENTCL</name>
<organism evidence="1 2">
    <name type="scientific">Enterobacter cloacae</name>
    <dbReference type="NCBI Taxonomy" id="550"/>
    <lineage>
        <taxon>Bacteria</taxon>
        <taxon>Pseudomonadati</taxon>
        <taxon>Pseudomonadota</taxon>
        <taxon>Gammaproteobacteria</taxon>
        <taxon>Enterobacterales</taxon>
        <taxon>Enterobacteriaceae</taxon>
        <taxon>Enterobacter</taxon>
        <taxon>Enterobacter cloacae complex</taxon>
    </lineage>
</organism>
<dbReference type="EMBL" id="BQFY01000019">
    <property type="protein sequence ID" value="GJJ84379.1"/>
    <property type="molecule type" value="Genomic_DNA"/>
</dbReference>
<gene>
    <name evidence="1" type="ORF">TUM16652_30790</name>
</gene>
<comment type="caution">
    <text evidence="1">The sequence shown here is derived from an EMBL/GenBank/DDBJ whole genome shotgun (WGS) entry which is preliminary data.</text>
</comment>
<sequence>MVELVRRFVDQVKAQQRRALTKIVRHGNPPVNHLFFGIRFRVVFIFIGLISDDGDDAVLLAGLHQLTQVNQPRFRRFARHPNTDMVYAFHLKITDHQRVELADTALGACPVDIHSDAQHLRVTGSRQRRLSGNRPAGRE</sequence>
<evidence type="ECO:0000313" key="2">
    <source>
        <dbReference type="Proteomes" id="UP001050241"/>
    </source>
</evidence>
<accession>A0ABD0BWH7</accession>
<evidence type="ECO:0000313" key="1">
    <source>
        <dbReference type="EMBL" id="GJJ84379.1"/>
    </source>
</evidence>
<dbReference type="Proteomes" id="UP001050241">
    <property type="component" value="Unassembled WGS sequence"/>
</dbReference>